<name>A0A1H3UBN9_9PSEU</name>
<evidence type="ECO:0000256" key="3">
    <source>
        <dbReference type="ARBA" id="ARBA00023163"/>
    </source>
</evidence>
<organism evidence="5 6">
    <name type="scientific">Saccharopolyspora shandongensis</name>
    <dbReference type="NCBI Taxonomy" id="418495"/>
    <lineage>
        <taxon>Bacteria</taxon>
        <taxon>Bacillati</taxon>
        <taxon>Actinomycetota</taxon>
        <taxon>Actinomycetes</taxon>
        <taxon>Pseudonocardiales</taxon>
        <taxon>Pseudonocardiaceae</taxon>
        <taxon>Saccharopolyspora</taxon>
    </lineage>
</organism>
<keyword evidence="3" id="KW-0804">Transcription</keyword>
<sequence>MEKIRVAIHAQDYFTRMGLANCLGGDPQLVEASGDNADVVVIAIETAEASTMQELQVFRPDTATPLLLIVGDRWHADISAAAEWGVRAVLWRRHFSATTFMQAIRAVGSGGGYFPASLQGALIEQIVRTYREVLAPQGLNPSGFTNREIDVLRLVAEGFDLQQIADKLHYSERTVKNILYQFMKRFGLHNRAHAVSYAIRSGLI</sequence>
<accession>A0A1H3UBN9</accession>
<dbReference type="InterPro" id="IPR000792">
    <property type="entry name" value="Tscrpt_reg_LuxR_C"/>
</dbReference>
<dbReference type="AlphaFoldDB" id="A0A1H3UBN9"/>
<dbReference type="SMART" id="SM00421">
    <property type="entry name" value="HTH_LUXR"/>
    <property type="match status" value="1"/>
</dbReference>
<evidence type="ECO:0000313" key="5">
    <source>
        <dbReference type="EMBL" id="SDZ59852.1"/>
    </source>
</evidence>
<dbReference type="SUPFAM" id="SSF46894">
    <property type="entry name" value="C-terminal effector domain of the bipartite response regulators"/>
    <property type="match status" value="1"/>
</dbReference>
<dbReference type="CDD" id="cd06170">
    <property type="entry name" value="LuxR_C_like"/>
    <property type="match status" value="1"/>
</dbReference>
<dbReference type="InterPro" id="IPR016032">
    <property type="entry name" value="Sig_transdc_resp-reg_C-effctor"/>
</dbReference>
<dbReference type="EMBL" id="FNOK01000133">
    <property type="protein sequence ID" value="SDZ59852.1"/>
    <property type="molecule type" value="Genomic_DNA"/>
</dbReference>
<keyword evidence="6" id="KW-1185">Reference proteome</keyword>
<dbReference type="PRINTS" id="PR00038">
    <property type="entry name" value="HTHLUXR"/>
</dbReference>
<dbReference type="GO" id="GO:0006355">
    <property type="term" value="P:regulation of DNA-templated transcription"/>
    <property type="evidence" value="ECO:0007669"/>
    <property type="project" value="InterPro"/>
</dbReference>
<evidence type="ECO:0000256" key="2">
    <source>
        <dbReference type="ARBA" id="ARBA00023125"/>
    </source>
</evidence>
<gene>
    <name evidence="5" type="ORF">SAMN05216215_11331</name>
</gene>
<dbReference type="PANTHER" id="PTHR44688:SF16">
    <property type="entry name" value="DNA-BINDING TRANSCRIPTIONAL ACTIVATOR DEVR_DOSR"/>
    <property type="match status" value="1"/>
</dbReference>
<dbReference type="PROSITE" id="PS50043">
    <property type="entry name" value="HTH_LUXR_2"/>
    <property type="match status" value="1"/>
</dbReference>
<evidence type="ECO:0000259" key="4">
    <source>
        <dbReference type="PROSITE" id="PS50043"/>
    </source>
</evidence>
<dbReference type="Pfam" id="PF00196">
    <property type="entry name" value="GerE"/>
    <property type="match status" value="1"/>
</dbReference>
<proteinExistence type="predicted"/>
<feature type="domain" description="HTH luxR-type" evidence="4">
    <location>
        <begin position="136"/>
        <end position="202"/>
    </location>
</feature>
<dbReference type="GO" id="GO:0003677">
    <property type="term" value="F:DNA binding"/>
    <property type="evidence" value="ECO:0007669"/>
    <property type="project" value="UniProtKB-KW"/>
</dbReference>
<dbReference type="OrthoDB" id="4309410at2"/>
<protein>
    <submittedName>
        <fullName evidence="5">DNA-binding response regulator, NarL/FixJ family, contains REC and HTH domains</fullName>
    </submittedName>
</protein>
<dbReference type="Proteomes" id="UP000199529">
    <property type="component" value="Unassembled WGS sequence"/>
</dbReference>
<evidence type="ECO:0000313" key="6">
    <source>
        <dbReference type="Proteomes" id="UP000199529"/>
    </source>
</evidence>
<dbReference type="Gene3D" id="3.40.50.2300">
    <property type="match status" value="1"/>
</dbReference>
<keyword evidence="1" id="KW-0805">Transcription regulation</keyword>
<evidence type="ECO:0000256" key="1">
    <source>
        <dbReference type="ARBA" id="ARBA00023015"/>
    </source>
</evidence>
<keyword evidence="2 5" id="KW-0238">DNA-binding</keyword>
<dbReference type="STRING" id="418495.SAMN05216215_11331"/>
<reference evidence="6" key="1">
    <citation type="submission" date="2016-10" db="EMBL/GenBank/DDBJ databases">
        <authorList>
            <person name="Varghese N."/>
            <person name="Submissions S."/>
        </authorList>
    </citation>
    <scope>NUCLEOTIDE SEQUENCE [LARGE SCALE GENOMIC DNA]</scope>
    <source>
        <strain evidence="6">CGMCC 4.3530</strain>
    </source>
</reference>
<dbReference type="PANTHER" id="PTHR44688">
    <property type="entry name" value="DNA-BINDING TRANSCRIPTIONAL ACTIVATOR DEVR_DOSR"/>
    <property type="match status" value="1"/>
</dbReference>